<feature type="region of interest" description="Disordered" evidence="21">
    <location>
        <begin position="1208"/>
        <end position="1263"/>
    </location>
</feature>
<dbReference type="InterPro" id="IPR031228">
    <property type="entry name" value="STON2_MHD"/>
</dbReference>
<comment type="similarity">
    <text evidence="5">Belongs to the TFIIA subunit 1 family.</text>
</comment>
<keyword evidence="15" id="KW-0804">Transcription</keyword>
<dbReference type="PROSITE" id="PS51070">
    <property type="entry name" value="SHD"/>
    <property type="match status" value="1"/>
</dbReference>
<feature type="compositionally biased region" description="Low complexity" evidence="21">
    <location>
        <begin position="1023"/>
        <end position="1040"/>
    </location>
</feature>
<feature type="compositionally biased region" description="Low complexity" evidence="21">
    <location>
        <begin position="1003"/>
        <end position="1013"/>
    </location>
</feature>
<gene>
    <name evidence="24" type="ORF">H920_20330</name>
</gene>
<feature type="domain" description="SHD" evidence="22">
    <location>
        <begin position="423"/>
        <end position="556"/>
    </location>
</feature>
<keyword evidence="6" id="KW-0963">Cytoplasm</keyword>
<evidence type="ECO:0000256" key="5">
    <source>
        <dbReference type="ARBA" id="ARBA00010059"/>
    </source>
</evidence>
<dbReference type="InterPro" id="IPR050431">
    <property type="entry name" value="Adaptor_comp_med_subunit"/>
</dbReference>
<dbReference type="GO" id="GO:0006367">
    <property type="term" value="P:transcription initiation at RNA polymerase II promoter"/>
    <property type="evidence" value="ECO:0007669"/>
    <property type="project" value="InterPro"/>
</dbReference>
<dbReference type="CDD" id="cd09263">
    <property type="entry name" value="AP_stonin-2_MHD"/>
    <property type="match status" value="1"/>
</dbReference>
<comment type="subcellular location">
    <subcellularLocation>
        <location evidence="3">Cytoplasm</location>
    </subcellularLocation>
    <subcellularLocation>
        <location evidence="2">Membrane</location>
    </subcellularLocation>
    <subcellularLocation>
        <location evidence="1">Nucleus</location>
    </subcellularLocation>
    <subcellularLocation>
        <location evidence="17">Synapse</location>
        <location evidence="17">Synaptosome</location>
    </subcellularLocation>
</comment>
<dbReference type="STRING" id="885580.ENSFDAP00000021253"/>
<evidence type="ECO:0000256" key="14">
    <source>
        <dbReference type="ARBA" id="ARBA00023136"/>
    </source>
</evidence>
<evidence type="ECO:0000313" key="25">
    <source>
        <dbReference type="Proteomes" id="UP000028990"/>
    </source>
</evidence>
<feature type="domain" description="MHD" evidence="23">
    <location>
        <begin position="564"/>
        <end position="871"/>
    </location>
</feature>
<dbReference type="PROSITE" id="PS51072">
    <property type="entry name" value="MHD"/>
    <property type="match status" value="1"/>
</dbReference>
<dbReference type="EMBL" id="KN125466">
    <property type="protein sequence ID" value="KFO18242.1"/>
    <property type="molecule type" value="Genomic_DNA"/>
</dbReference>
<dbReference type="Pfam" id="PF03153">
    <property type="entry name" value="TFIIA"/>
    <property type="match status" value="2"/>
</dbReference>
<reference evidence="24 25" key="1">
    <citation type="submission" date="2013-11" db="EMBL/GenBank/DDBJ databases">
        <title>The Damaraland mole rat (Fukomys damarensis) genome and evolution of African mole rats.</title>
        <authorList>
            <person name="Gladyshev V.N."/>
            <person name="Fang X."/>
        </authorList>
    </citation>
    <scope>NUCLEOTIDE SEQUENCE [LARGE SCALE GENOMIC DNA]</scope>
    <source>
        <tissue evidence="24">Liver</tissue>
    </source>
</reference>
<dbReference type="FunFam" id="2.60.40.1170:FF:000036">
    <property type="entry name" value="stonin-2 isoform X1"/>
    <property type="match status" value="1"/>
</dbReference>
<keyword evidence="14" id="KW-0472">Membrane</keyword>
<dbReference type="InterPro" id="IPR022699">
    <property type="entry name" value="Stonin2_N"/>
</dbReference>
<dbReference type="FunFam" id="1.10.287.100:FF:000001">
    <property type="entry name" value="Transcription initiation factor IIA subunit"/>
    <property type="match status" value="1"/>
</dbReference>
<evidence type="ECO:0000256" key="1">
    <source>
        <dbReference type="ARBA" id="ARBA00004123"/>
    </source>
</evidence>
<organism evidence="24 25">
    <name type="scientific">Fukomys damarensis</name>
    <name type="common">Damaraland mole rat</name>
    <name type="synonym">Cryptomys damarensis</name>
    <dbReference type="NCBI Taxonomy" id="885580"/>
    <lineage>
        <taxon>Eukaryota</taxon>
        <taxon>Metazoa</taxon>
        <taxon>Chordata</taxon>
        <taxon>Craniata</taxon>
        <taxon>Vertebrata</taxon>
        <taxon>Euteleostomi</taxon>
        <taxon>Mammalia</taxon>
        <taxon>Eutheria</taxon>
        <taxon>Euarchontoglires</taxon>
        <taxon>Glires</taxon>
        <taxon>Rodentia</taxon>
        <taxon>Hystricomorpha</taxon>
        <taxon>Bathyergidae</taxon>
        <taxon>Fukomys</taxon>
    </lineage>
</organism>
<keyword evidence="25" id="KW-1185">Reference proteome</keyword>
<name>A0A091CKN0_FUKDA</name>
<dbReference type="GO" id="GO:0045202">
    <property type="term" value="C:synapse"/>
    <property type="evidence" value="ECO:0007669"/>
    <property type="project" value="UniProtKB-SubCell"/>
</dbReference>
<dbReference type="InterPro" id="IPR009088">
    <property type="entry name" value="TFIIA_b-brl"/>
</dbReference>
<dbReference type="SUPFAM" id="SSF49447">
    <property type="entry name" value="Second domain of Mu2 adaptin subunit (ap50) of ap2 adaptor"/>
    <property type="match status" value="1"/>
</dbReference>
<evidence type="ECO:0000256" key="18">
    <source>
        <dbReference type="ARBA" id="ARBA00055858"/>
    </source>
</evidence>
<accession>A0A091CKN0</accession>
<sequence>MTTLDHVIATRQSEWVSFNEEPLFPVPSEGGAEEQLPGLSSSSDQSESSSAENQAVDGGSRDLSHSEQDDSSEKMGLISEAASPSGSPGQPPPDLASAISNWVQFEDDTPWASTSPLHQETALTLAMPCWTCPSFDSLRRCPLTSESSWTTRSEDTSSPSIGPSYTDLQLIHAEEQISSRASGADSTDNSSSLQEDEEVEMEAISWQTSSPPMNGHPAPPVTSARFPSWVTFDDNEVSCLLPPVTSPLKPNTSLVTPVTPVVPYNSTGSFKRDRPKSTLMSFSKVQKLDISSLNHPPSATEAPPWRATNPFLNETLQDVQPSPINPFSAFFEEQERRSQKSSISSTTGKSQRDSLIVIYQDAISFDDSSKNLSHSDAVEKLKQLQIDDPDHFSTAALPDDDPIAWIELDAHSPSSALTQPRDGWPMMLRIPEKKNIMSSRHWGPIYIKLTDTGYLQLYYEQGLEKPFREFKLEICHEVSEPRLQNYDENGRIHSLRIDRVTYKEKKKYQPKPAVAHTAEREQVIKLGTTNYHDFLSFIRAVQDRLMDLPVLSMDLSTVGLNYLEEEITVDVRDEFSGIIRKGDNQILQHHVLTRIHILSFLSGLAECRLGLNDILIKGNEIVSRQDIMPTTTTKWIKLHECHFHGCVDEDVFNNSRVILFNPLDACRFELMRFRTVFAEKTLPFTLRTAASISGAEVEVQSWLRMSPGFSSNRDPLTQVPCENVMVRYPVPSKWVKNFRRESVLGEKSLKAKVNRGASFGSASISGSEPVMRVTLGTAKYEHAFNSIVWRINRLPDKNSASGHPHCFFCHLELGSDREVPSSFANHVNVEFSMPTTSASKTAVRSISVEDKTDVRKWVNYSAHYSYKVEIEQRKSLKPDFEGDETENPKEQENEARLSSALNTGFLVLCEMSMKKAGACRRLIESHPKTRINCLIFCKEKPCELPKLYRSVIEDVINDVRDIFLDDGVDEQVLMELKTLWESKLMQSRAVDGFHSEEQQLLLQVQQQHQPQPQQHHHHHHHQQAQPQQTVPQQAQTQQVLIPASQQATAPQVIVPDSKLIQHMNASNMSAAATAATLALPAGVTPVQQILTNSGQLLQVVRAANGAQYIFQPQQSVVLQQQVIPQMQPGGVQAPVIQQVLAPLPGGISPQAGVIIQPQQILFTGNKTQVIPTTVAAPTAAQAQITAAGQQQPQAQPTQQQAPLVLQVDGTGDTSSEEDEDEEEDYDDDEEEDKEKDGAEDGQVEEEPLNSEDDVSDEEGQELFDTENVVVCQYDKIHRSKNKWKFHLKDGIMNLNGRDYIFSKAIGDAEW</sequence>
<comment type="function">
    <text evidence="18">Adapter protein involved in endocytic machinery. Involved in the synaptic vesicle recycling. May facilitate clathrin-coated vesicle uncoating.</text>
</comment>
<dbReference type="InterPro" id="IPR004855">
    <property type="entry name" value="TFIIA_asu/bsu"/>
</dbReference>
<dbReference type="GO" id="GO:0043005">
    <property type="term" value="C:neuron projection"/>
    <property type="evidence" value="ECO:0007669"/>
    <property type="project" value="UniProtKB-KW"/>
</dbReference>
<evidence type="ECO:0000256" key="6">
    <source>
        <dbReference type="ARBA" id="ARBA00022490"/>
    </source>
</evidence>
<dbReference type="SUPFAM" id="SSF47396">
    <property type="entry name" value="Transcription factor IIA (TFIIA), alpha-helical domain"/>
    <property type="match status" value="1"/>
</dbReference>
<dbReference type="Pfam" id="PF12016">
    <property type="entry name" value="Stonin2_N"/>
    <property type="match status" value="1"/>
</dbReference>
<dbReference type="InterPro" id="IPR028565">
    <property type="entry name" value="MHD"/>
</dbReference>
<dbReference type="SUPFAM" id="SSF50784">
    <property type="entry name" value="Transcription factor IIA (TFIIA), beta-barrel domain"/>
    <property type="match status" value="1"/>
</dbReference>
<evidence type="ECO:0000256" key="10">
    <source>
        <dbReference type="ARBA" id="ARBA00022737"/>
    </source>
</evidence>
<keyword evidence="12" id="KW-0805">Transcription regulation</keyword>
<feature type="region of interest" description="Disordered" evidence="21">
    <location>
        <begin position="145"/>
        <end position="164"/>
    </location>
</feature>
<dbReference type="InterPro" id="IPR012320">
    <property type="entry name" value="SHD_dom"/>
</dbReference>
<feature type="compositionally biased region" description="Basic and acidic residues" evidence="21">
    <location>
        <begin position="877"/>
        <end position="895"/>
    </location>
</feature>
<dbReference type="GO" id="GO:0016020">
    <property type="term" value="C:membrane"/>
    <property type="evidence" value="ECO:0007669"/>
    <property type="project" value="UniProtKB-SubCell"/>
</dbReference>
<dbReference type="Gene3D" id="2.60.40.1170">
    <property type="entry name" value="Mu homology domain, subdomain B"/>
    <property type="match status" value="2"/>
</dbReference>
<evidence type="ECO:0000256" key="2">
    <source>
        <dbReference type="ARBA" id="ARBA00004370"/>
    </source>
</evidence>
<keyword evidence="9" id="KW-0771">Synaptosome</keyword>
<feature type="compositionally biased region" description="Acidic residues" evidence="21">
    <location>
        <begin position="1214"/>
        <end position="1263"/>
    </location>
</feature>
<evidence type="ECO:0000256" key="16">
    <source>
        <dbReference type="ARBA" id="ARBA00023242"/>
    </source>
</evidence>
<dbReference type="InterPro" id="IPR036168">
    <property type="entry name" value="AP2_Mu_C_sf"/>
</dbReference>
<comment type="subunit">
    <text evidence="19">Interacts with the second C2 domain of synaptotagmins SYT1 and SYT2. Interacts with EPS15, EPS15R and ITSN1. Interacts indirectly with the AP-2 adapter complex. Interacts with TOR1A and COPS4; the interaction controls STON2 protein stability.</text>
</comment>
<dbReference type="FunFam" id="2.60.40.1170:FF:000012">
    <property type="entry name" value="Stonin 2"/>
    <property type="match status" value="1"/>
</dbReference>
<dbReference type="Pfam" id="PF00928">
    <property type="entry name" value="Adap_comp_sub"/>
    <property type="match status" value="1"/>
</dbReference>
<evidence type="ECO:0000256" key="19">
    <source>
        <dbReference type="ARBA" id="ARBA00063885"/>
    </source>
</evidence>
<evidence type="ECO:0000256" key="20">
    <source>
        <dbReference type="ARBA" id="ARBA00073678"/>
    </source>
</evidence>
<dbReference type="GO" id="GO:0005737">
    <property type="term" value="C:cytoplasm"/>
    <property type="evidence" value="ECO:0007669"/>
    <property type="project" value="UniProtKB-SubCell"/>
</dbReference>
<keyword evidence="8" id="KW-0254">Endocytosis</keyword>
<dbReference type="Gene3D" id="1.10.287.100">
    <property type="match status" value="1"/>
</dbReference>
<dbReference type="GO" id="GO:0005672">
    <property type="term" value="C:transcription factor TFIIA complex"/>
    <property type="evidence" value="ECO:0007669"/>
    <property type="project" value="InterPro"/>
</dbReference>
<evidence type="ECO:0000259" key="23">
    <source>
        <dbReference type="PROSITE" id="PS51072"/>
    </source>
</evidence>
<keyword evidence="10" id="KW-0677">Repeat</keyword>
<comment type="similarity">
    <text evidence="4">Belongs to the Stoned B family.</text>
</comment>
<dbReference type="GO" id="GO:0006897">
    <property type="term" value="P:endocytosis"/>
    <property type="evidence" value="ECO:0007669"/>
    <property type="project" value="UniProtKB-KW"/>
</dbReference>
<dbReference type="Gene3D" id="2.30.18.10">
    <property type="entry name" value="Transcription factor IIA (TFIIA), beta-barrel domain"/>
    <property type="match status" value="1"/>
</dbReference>
<dbReference type="eggNOG" id="KOG2677">
    <property type="taxonomic scope" value="Eukaryota"/>
</dbReference>
<feature type="compositionally biased region" description="Basic and acidic residues" evidence="21">
    <location>
        <begin position="59"/>
        <end position="73"/>
    </location>
</feature>
<dbReference type="FunFam" id="2.30.18.10:FF:000002">
    <property type="entry name" value="Transcription initiation factor IIA subunit 1"/>
    <property type="match status" value="1"/>
</dbReference>
<evidence type="ECO:0000256" key="15">
    <source>
        <dbReference type="ARBA" id="ARBA00023163"/>
    </source>
</evidence>
<keyword evidence="7" id="KW-0597">Phosphoprotein</keyword>
<evidence type="ECO:0000313" key="24">
    <source>
        <dbReference type="EMBL" id="KFO18242.1"/>
    </source>
</evidence>
<keyword evidence="13" id="KW-0770">Synapse</keyword>
<evidence type="ECO:0000256" key="13">
    <source>
        <dbReference type="ARBA" id="ARBA00023018"/>
    </source>
</evidence>
<feature type="compositionally biased region" description="Low complexity" evidence="21">
    <location>
        <begin position="40"/>
        <end position="50"/>
    </location>
</feature>
<keyword evidence="16" id="KW-0539">Nucleus</keyword>
<dbReference type="CDD" id="cd07976">
    <property type="entry name" value="TFIIA_alpha_beta_like"/>
    <property type="match status" value="2"/>
</dbReference>
<dbReference type="Proteomes" id="UP000028990">
    <property type="component" value="Unassembled WGS sequence"/>
</dbReference>
<feature type="region of interest" description="Disordered" evidence="21">
    <location>
        <begin position="177"/>
        <end position="202"/>
    </location>
</feature>
<keyword evidence="11" id="KW-0832">Ubl conjugation</keyword>
<evidence type="ECO:0000256" key="9">
    <source>
        <dbReference type="ARBA" id="ARBA00022599"/>
    </source>
</evidence>
<evidence type="ECO:0000256" key="4">
    <source>
        <dbReference type="ARBA" id="ARBA00005579"/>
    </source>
</evidence>
<evidence type="ECO:0000259" key="22">
    <source>
        <dbReference type="PROSITE" id="PS51070"/>
    </source>
</evidence>
<evidence type="ECO:0000256" key="3">
    <source>
        <dbReference type="ARBA" id="ARBA00004496"/>
    </source>
</evidence>
<evidence type="ECO:0000256" key="12">
    <source>
        <dbReference type="ARBA" id="ARBA00023015"/>
    </source>
</evidence>
<proteinExistence type="inferred from homology"/>
<evidence type="ECO:0000256" key="17">
    <source>
        <dbReference type="ARBA" id="ARBA00034102"/>
    </source>
</evidence>
<evidence type="ECO:0000256" key="7">
    <source>
        <dbReference type="ARBA" id="ARBA00022553"/>
    </source>
</evidence>
<feature type="region of interest" description="Disordered" evidence="21">
    <location>
        <begin position="877"/>
        <end position="896"/>
    </location>
</feature>
<feature type="region of interest" description="Disordered" evidence="21">
    <location>
        <begin position="1003"/>
        <end position="1041"/>
    </location>
</feature>
<dbReference type="SMART" id="SM01371">
    <property type="entry name" value="TFIIA"/>
    <property type="match status" value="1"/>
</dbReference>
<dbReference type="PANTHER" id="PTHR10529">
    <property type="entry name" value="AP COMPLEX SUBUNIT MU"/>
    <property type="match status" value="1"/>
</dbReference>
<feature type="compositionally biased region" description="Polar residues" evidence="21">
    <location>
        <begin position="178"/>
        <end position="193"/>
    </location>
</feature>
<evidence type="ECO:0000256" key="21">
    <source>
        <dbReference type="SAM" id="MobiDB-lite"/>
    </source>
</evidence>
<evidence type="ECO:0000256" key="11">
    <source>
        <dbReference type="ARBA" id="ARBA00022843"/>
    </source>
</evidence>
<dbReference type="FunFam" id="2.60.40.1170:FF:000018">
    <property type="entry name" value="stonin-2 isoform X2"/>
    <property type="match status" value="1"/>
</dbReference>
<protein>
    <recommendedName>
        <fullName evidence="20">Stonin-2</fullName>
    </recommendedName>
</protein>
<evidence type="ECO:0000256" key="8">
    <source>
        <dbReference type="ARBA" id="ARBA00022583"/>
    </source>
</evidence>
<feature type="region of interest" description="Disordered" evidence="21">
    <location>
        <begin position="1"/>
        <end position="101"/>
    </location>
</feature>